<proteinExistence type="predicted"/>
<accession>A0A3P7L8M5</accession>
<dbReference type="PANTHER" id="PTHR23274">
    <property type="entry name" value="DNA HELICASE-RELATED"/>
    <property type="match status" value="1"/>
</dbReference>
<dbReference type="InterPro" id="IPR049163">
    <property type="entry name" value="Pif1-like_2B_dom"/>
</dbReference>
<dbReference type="Proteomes" id="UP000270094">
    <property type="component" value="Unassembled WGS sequence"/>
</dbReference>
<organism evidence="2 3">
    <name type="scientific">Strongylus vulgaris</name>
    <name type="common">Blood worm</name>
    <dbReference type="NCBI Taxonomy" id="40348"/>
    <lineage>
        <taxon>Eukaryota</taxon>
        <taxon>Metazoa</taxon>
        <taxon>Ecdysozoa</taxon>
        <taxon>Nematoda</taxon>
        <taxon>Chromadorea</taxon>
        <taxon>Rhabditida</taxon>
        <taxon>Rhabditina</taxon>
        <taxon>Rhabditomorpha</taxon>
        <taxon>Strongyloidea</taxon>
        <taxon>Strongylidae</taxon>
        <taxon>Strongylus</taxon>
    </lineage>
</organism>
<sequence length="154" mass="17500">MEYLNTLEPSGMPLHKLELKGAVIMLLRNLDVVNGLCDGTRLEVETLGRFVLGCRFICGDHKNQLAIILRIDNYWNSHILFHLRRRQFPVHVAFTITINKSQGLSFIRVGVYLPENVFSMGSYMMPSLGSEHAGLKANTPVKTVKNIVYEEVLR</sequence>
<dbReference type="GO" id="GO:0005657">
    <property type="term" value="C:replication fork"/>
    <property type="evidence" value="ECO:0007669"/>
    <property type="project" value="TreeGrafter"/>
</dbReference>
<evidence type="ECO:0000313" key="3">
    <source>
        <dbReference type="Proteomes" id="UP000270094"/>
    </source>
</evidence>
<evidence type="ECO:0000259" key="1">
    <source>
        <dbReference type="Pfam" id="PF21530"/>
    </source>
</evidence>
<dbReference type="AlphaFoldDB" id="A0A3P7L8M5"/>
<gene>
    <name evidence="2" type="ORF">SVUK_LOCUS10720</name>
</gene>
<reference evidence="2 3" key="1">
    <citation type="submission" date="2018-11" db="EMBL/GenBank/DDBJ databases">
        <authorList>
            <consortium name="Pathogen Informatics"/>
        </authorList>
    </citation>
    <scope>NUCLEOTIDE SEQUENCE [LARGE SCALE GENOMIC DNA]</scope>
</reference>
<name>A0A3P7L8M5_STRVU</name>
<dbReference type="InterPro" id="IPR027417">
    <property type="entry name" value="P-loop_NTPase"/>
</dbReference>
<protein>
    <recommendedName>
        <fullName evidence="1">DNA helicase Pif1-like 2B domain-containing protein</fullName>
    </recommendedName>
</protein>
<dbReference type="GO" id="GO:0006260">
    <property type="term" value="P:DNA replication"/>
    <property type="evidence" value="ECO:0007669"/>
    <property type="project" value="TreeGrafter"/>
</dbReference>
<dbReference type="EMBL" id="UYYB01095743">
    <property type="protein sequence ID" value="VDM75722.1"/>
    <property type="molecule type" value="Genomic_DNA"/>
</dbReference>
<dbReference type="OrthoDB" id="9997116at2759"/>
<dbReference type="Pfam" id="PF21530">
    <property type="entry name" value="Pif1_2B_dom"/>
    <property type="match status" value="1"/>
</dbReference>
<feature type="domain" description="DNA helicase Pif1-like 2B" evidence="1">
    <location>
        <begin position="2"/>
        <end position="46"/>
    </location>
</feature>
<evidence type="ECO:0000313" key="2">
    <source>
        <dbReference type="EMBL" id="VDM75722.1"/>
    </source>
</evidence>
<dbReference type="PANTHER" id="PTHR23274:SF51">
    <property type="entry name" value="OS03G0423850 PROTEIN"/>
    <property type="match status" value="1"/>
</dbReference>
<dbReference type="SUPFAM" id="SSF52540">
    <property type="entry name" value="P-loop containing nucleoside triphosphate hydrolases"/>
    <property type="match status" value="1"/>
</dbReference>
<keyword evidence="3" id="KW-1185">Reference proteome</keyword>